<proteinExistence type="predicted"/>
<dbReference type="EMBL" id="GEDV01012593">
    <property type="protein sequence ID" value="JAP75964.1"/>
    <property type="molecule type" value="Transcribed_RNA"/>
</dbReference>
<reference evidence="1" key="1">
    <citation type="journal article" date="2016" name="Ticks Tick Borne Dis.">
        <title>De novo assembly and annotation of the salivary gland transcriptome of Rhipicephalus appendiculatus male and female ticks during blood feeding.</title>
        <authorList>
            <person name="de Castro M.H."/>
            <person name="de Klerk D."/>
            <person name="Pienaar R."/>
            <person name="Latif A.A."/>
            <person name="Rees D.J."/>
            <person name="Mans B.J."/>
        </authorList>
    </citation>
    <scope>NUCLEOTIDE SEQUENCE</scope>
    <source>
        <tissue evidence="1">Salivary glands</tissue>
    </source>
</reference>
<accession>A0A131Y9G1</accession>
<dbReference type="AlphaFoldDB" id="A0A131Y9G1"/>
<sequence>MADSPSCEVCGCSETVAHLLCECARFNCERATLSAALGQLDNRPLTENKILGPWPIRSATRAALRALLRFLQATGPNDKL</sequence>
<protein>
    <submittedName>
        <fullName evidence="1">Tick transposon</fullName>
    </submittedName>
</protein>
<organism evidence="1">
    <name type="scientific">Rhipicephalus appendiculatus</name>
    <name type="common">Brown ear tick</name>
    <dbReference type="NCBI Taxonomy" id="34631"/>
    <lineage>
        <taxon>Eukaryota</taxon>
        <taxon>Metazoa</taxon>
        <taxon>Ecdysozoa</taxon>
        <taxon>Arthropoda</taxon>
        <taxon>Chelicerata</taxon>
        <taxon>Arachnida</taxon>
        <taxon>Acari</taxon>
        <taxon>Parasitiformes</taxon>
        <taxon>Ixodida</taxon>
        <taxon>Ixodoidea</taxon>
        <taxon>Ixodidae</taxon>
        <taxon>Rhipicephalinae</taxon>
        <taxon>Rhipicephalus</taxon>
        <taxon>Rhipicephalus</taxon>
    </lineage>
</organism>
<evidence type="ECO:0000313" key="1">
    <source>
        <dbReference type="EMBL" id="JAP75964.1"/>
    </source>
</evidence>
<name>A0A131Y9G1_RHIAP</name>